<feature type="active site" evidence="5">
    <location>
        <position position="389"/>
    </location>
</feature>
<keyword evidence="4 7" id="KW-0031">Aminopeptidase</keyword>
<dbReference type="Proteomes" id="UP000030125">
    <property type="component" value="Unassembled WGS sequence"/>
</dbReference>
<organism evidence="7 8">
    <name type="scientific">Porphyromonas cangingivalis</name>
    <dbReference type="NCBI Taxonomy" id="36874"/>
    <lineage>
        <taxon>Bacteria</taxon>
        <taxon>Pseudomonadati</taxon>
        <taxon>Bacteroidota</taxon>
        <taxon>Bacteroidia</taxon>
        <taxon>Bacteroidales</taxon>
        <taxon>Porphyromonadaceae</taxon>
        <taxon>Porphyromonas</taxon>
    </lineage>
</organism>
<gene>
    <name evidence="7" type="ORF">HQ35_08485</name>
</gene>
<dbReference type="Pfam" id="PF03051">
    <property type="entry name" value="Peptidase_C1_2"/>
    <property type="match status" value="1"/>
</dbReference>
<dbReference type="GO" id="GO:0006508">
    <property type="term" value="P:proteolysis"/>
    <property type="evidence" value="ECO:0007669"/>
    <property type="project" value="UniProtKB-KW"/>
</dbReference>
<dbReference type="EMBL" id="JQJD01000051">
    <property type="protein sequence ID" value="KGN79320.1"/>
    <property type="molecule type" value="Genomic_DNA"/>
</dbReference>
<dbReference type="InterPro" id="IPR000169">
    <property type="entry name" value="Pept_cys_AS"/>
</dbReference>
<keyword evidence="3 4" id="KW-0788">Thiol protease</keyword>
<dbReference type="InterPro" id="IPR038765">
    <property type="entry name" value="Papain-like_cys_pep_sf"/>
</dbReference>
<dbReference type="GO" id="GO:0043418">
    <property type="term" value="P:homocysteine catabolic process"/>
    <property type="evidence" value="ECO:0007669"/>
    <property type="project" value="TreeGrafter"/>
</dbReference>
<keyword evidence="1 4" id="KW-0645">Protease</keyword>
<dbReference type="OrthoDB" id="1111399at2"/>
<dbReference type="PANTHER" id="PTHR10363">
    <property type="entry name" value="BLEOMYCIN HYDROLASE"/>
    <property type="match status" value="1"/>
</dbReference>
<evidence type="ECO:0000313" key="8">
    <source>
        <dbReference type="Proteomes" id="UP000030125"/>
    </source>
</evidence>
<evidence type="ECO:0000256" key="1">
    <source>
        <dbReference type="ARBA" id="ARBA00022670"/>
    </source>
</evidence>
<protein>
    <recommendedName>
        <fullName evidence="4">Aminopeptidase</fullName>
    </recommendedName>
</protein>
<dbReference type="eggNOG" id="COG3579">
    <property type="taxonomic scope" value="Bacteria"/>
</dbReference>
<feature type="active site" evidence="5">
    <location>
        <position position="411"/>
    </location>
</feature>
<dbReference type="CDD" id="cd00585">
    <property type="entry name" value="Peptidase_C1B"/>
    <property type="match status" value="1"/>
</dbReference>
<dbReference type="AlphaFoldDB" id="A0A0A2EPC4"/>
<feature type="active site" evidence="5">
    <location>
        <position position="96"/>
    </location>
</feature>
<keyword evidence="2 4" id="KW-0378">Hydrolase</keyword>
<feature type="signal peptide" evidence="6">
    <location>
        <begin position="1"/>
        <end position="24"/>
    </location>
</feature>
<dbReference type="PROSITE" id="PS00139">
    <property type="entry name" value="THIOL_PROTEASE_CYS"/>
    <property type="match status" value="1"/>
</dbReference>
<evidence type="ECO:0000256" key="2">
    <source>
        <dbReference type="ARBA" id="ARBA00022801"/>
    </source>
</evidence>
<dbReference type="PIRSF" id="PIRSF005700">
    <property type="entry name" value="PepC"/>
    <property type="match status" value="1"/>
</dbReference>
<feature type="chain" id="PRO_5001986287" description="Aminopeptidase" evidence="6">
    <location>
        <begin position="25"/>
        <end position="470"/>
    </location>
</feature>
<proteinExistence type="inferred from homology"/>
<dbReference type="GO" id="GO:0005737">
    <property type="term" value="C:cytoplasm"/>
    <property type="evidence" value="ECO:0007669"/>
    <property type="project" value="TreeGrafter"/>
</dbReference>
<comment type="similarity">
    <text evidence="4">Belongs to the peptidase C1 family.</text>
</comment>
<dbReference type="InterPro" id="IPR004134">
    <property type="entry name" value="Peptidase_C1B"/>
</dbReference>
<keyword evidence="6" id="KW-0732">Signal</keyword>
<dbReference type="SUPFAM" id="SSF54001">
    <property type="entry name" value="Cysteine proteinases"/>
    <property type="match status" value="1"/>
</dbReference>
<comment type="caution">
    <text evidence="7">The sequence shown here is derived from an EMBL/GenBank/DDBJ whole genome shotgun (WGS) entry which is preliminary data.</text>
</comment>
<dbReference type="Gene3D" id="3.90.70.10">
    <property type="entry name" value="Cysteine proteinases"/>
    <property type="match status" value="1"/>
</dbReference>
<evidence type="ECO:0000256" key="6">
    <source>
        <dbReference type="SAM" id="SignalP"/>
    </source>
</evidence>
<dbReference type="PANTHER" id="PTHR10363:SF2">
    <property type="entry name" value="BLEOMYCIN HYDROLASE"/>
    <property type="match status" value="1"/>
</dbReference>
<evidence type="ECO:0000256" key="4">
    <source>
        <dbReference type="PIRNR" id="PIRNR005700"/>
    </source>
</evidence>
<evidence type="ECO:0000313" key="7">
    <source>
        <dbReference type="EMBL" id="KGN79320.1"/>
    </source>
</evidence>
<keyword evidence="8" id="KW-1185">Reference proteome</keyword>
<evidence type="ECO:0000256" key="5">
    <source>
        <dbReference type="PIRSR" id="PIRSR005700-1"/>
    </source>
</evidence>
<sequence>MNKTLQHVLFGAVLIGGMPVVALAQNAKGGISPEMLQRIEAATPQTPVSKALQNAISANQIKKLTVNNENRFMFDREFSHRVQSKGITDQKSSGRCWLFTGLNVYRAKVIQTNDLSDFRFSHVYSFFFDQLEKSNLFLQGVIDHVAKPMDDKMVEWLFKHPLNDGGQYTGVSDILTKYGVVPTEAMPETYNSENTDEMGRILSTKLRRDGLLIREAYARGAKAKKLQEMKETTLAEIYRILCYCLGTPPKKFEYTLRNSKGEVISTKEYTPKSFFAEFIGDNLVDNYVMLMNDPSRPYGKLYEIDYDRHSYDGRNWTYVNLPIEDIKEMAIASIKGNDAMYFSCDVGKELNSDHGTLDMTNYEIENLFGVALQMDKKDRIRTFTSGSTHAMTLVAVDIDANGKPTKWMVENSWGDRKGYKGHLIMTDKWFDEYMFRLVVNKKYITAKVAEILKTKPTRLPAWDPMFAGDK</sequence>
<dbReference type="GO" id="GO:0070005">
    <property type="term" value="F:cysteine-type aminopeptidase activity"/>
    <property type="evidence" value="ECO:0007669"/>
    <property type="project" value="InterPro"/>
</dbReference>
<name>A0A0A2EPC4_PORCN</name>
<reference evidence="7 8" key="1">
    <citation type="submission" date="2014-08" db="EMBL/GenBank/DDBJ databases">
        <title>Porphyromonas cangingivalis strain:COT-109_OH1386 Genome sequencing.</title>
        <authorList>
            <person name="Wallis C."/>
            <person name="Deusch O."/>
            <person name="O'Flynn C."/>
            <person name="Davis I."/>
            <person name="Jospin G."/>
            <person name="Darling A.E."/>
            <person name="Coil D.A."/>
            <person name="Alexiev A."/>
            <person name="Horsfall A."/>
            <person name="Kirkwood N."/>
            <person name="Harris S."/>
            <person name="Eisen J.A."/>
        </authorList>
    </citation>
    <scope>NUCLEOTIDE SEQUENCE [LARGE SCALE GENOMIC DNA]</scope>
    <source>
        <strain evidence="8">COT-109 OH1386</strain>
    </source>
</reference>
<dbReference type="STRING" id="36874.HQ34_08715"/>
<accession>A0A0A2EPC4</accession>
<evidence type="ECO:0000256" key="3">
    <source>
        <dbReference type="ARBA" id="ARBA00022807"/>
    </source>
</evidence>
<dbReference type="GO" id="GO:0009636">
    <property type="term" value="P:response to toxic substance"/>
    <property type="evidence" value="ECO:0007669"/>
    <property type="project" value="TreeGrafter"/>
</dbReference>